<gene>
    <name evidence="1" type="ORF">BVRB_030360</name>
</gene>
<dbReference type="AlphaFoldDB" id="A0A0J8AXL3"/>
<name>A0A0J8AXL3_BETVV</name>
<evidence type="ECO:0000313" key="2">
    <source>
        <dbReference type="Proteomes" id="UP000035740"/>
    </source>
</evidence>
<dbReference type="Gene3D" id="1.20.1270.60">
    <property type="entry name" value="Arfaptin homology (AH) domain/BAR domain"/>
    <property type="match status" value="1"/>
</dbReference>
<organism evidence="1 2">
    <name type="scientific">Beta vulgaris subsp. vulgaris</name>
    <name type="common">Beet</name>
    <dbReference type="NCBI Taxonomy" id="3555"/>
    <lineage>
        <taxon>Eukaryota</taxon>
        <taxon>Viridiplantae</taxon>
        <taxon>Streptophyta</taxon>
        <taxon>Embryophyta</taxon>
        <taxon>Tracheophyta</taxon>
        <taxon>Spermatophyta</taxon>
        <taxon>Magnoliopsida</taxon>
        <taxon>eudicotyledons</taxon>
        <taxon>Gunneridae</taxon>
        <taxon>Pentapetalae</taxon>
        <taxon>Caryophyllales</taxon>
        <taxon>Chenopodiaceae</taxon>
        <taxon>Betoideae</taxon>
        <taxon>Beta</taxon>
    </lineage>
</organism>
<protein>
    <recommendedName>
        <fullName evidence="3">Sorting nexin/Vps5-like C-terminal domain-containing protein</fullName>
    </recommendedName>
</protein>
<dbReference type="Proteomes" id="UP000035740">
    <property type="component" value="Unassembled WGS sequence"/>
</dbReference>
<dbReference type="InterPro" id="IPR027267">
    <property type="entry name" value="AH/BAR_dom_sf"/>
</dbReference>
<dbReference type="EMBL" id="KQ101515">
    <property type="protein sequence ID" value="KMS93549.1"/>
    <property type="molecule type" value="Genomic_DNA"/>
</dbReference>
<reference evidence="1 2" key="1">
    <citation type="journal article" date="2014" name="Nature">
        <title>The genome of the recently domesticated crop plant sugar beet (Beta vulgaris).</title>
        <authorList>
            <person name="Dohm J.C."/>
            <person name="Minoche A.E."/>
            <person name="Holtgrawe D."/>
            <person name="Capella-Gutierrez S."/>
            <person name="Zakrzewski F."/>
            <person name="Tafer H."/>
            <person name="Rupp O."/>
            <person name="Sorensen T.R."/>
            <person name="Stracke R."/>
            <person name="Reinhardt R."/>
            <person name="Goesmann A."/>
            <person name="Kraft T."/>
            <person name="Schulz B."/>
            <person name="Stadler P.F."/>
            <person name="Schmidt T."/>
            <person name="Gabaldon T."/>
            <person name="Lehrach H."/>
            <person name="Weisshaar B."/>
            <person name="Himmelbauer H."/>
        </authorList>
    </citation>
    <scope>NUCLEOTIDE SEQUENCE [LARGE SCALE GENOMIC DNA]</scope>
    <source>
        <tissue evidence="1">Taproot</tissue>
    </source>
</reference>
<evidence type="ECO:0000313" key="1">
    <source>
        <dbReference type="EMBL" id="KMS93549.1"/>
    </source>
</evidence>
<proteinExistence type="predicted"/>
<evidence type="ECO:0008006" key="3">
    <source>
        <dbReference type="Google" id="ProtNLM"/>
    </source>
</evidence>
<accession>A0A0J8AXL3</accession>
<sequence>MLQRVTEEIQRDCEQFQSEEQTVLKRLAQSFAQIQIAHSQKMIASWQSAIASMSSRQ</sequence>
<dbReference type="Gramene" id="KMS93549">
    <property type="protein sequence ID" value="KMS93549"/>
    <property type="gene ID" value="BVRB_030360"/>
</dbReference>
<keyword evidence="2" id="KW-1185">Reference proteome</keyword>